<accession>A0A0B6ZRB9</accession>
<dbReference type="EMBL" id="HACG01023425">
    <property type="protein sequence ID" value="CEK70290.1"/>
    <property type="molecule type" value="Transcribed_RNA"/>
</dbReference>
<sequence>TCSIYHTITCNKKMHSTKLVVKQVDTLEKVSSSQETTDRLQQKTVFTDLHVQGKI</sequence>
<name>A0A0B6ZRB9_9EUPU</name>
<dbReference type="AlphaFoldDB" id="A0A0B6ZRB9"/>
<evidence type="ECO:0000313" key="1">
    <source>
        <dbReference type="EMBL" id="CEK70290.1"/>
    </source>
</evidence>
<proteinExistence type="predicted"/>
<gene>
    <name evidence="1" type="primary">ORF73549</name>
</gene>
<organism evidence="1">
    <name type="scientific">Arion vulgaris</name>
    <dbReference type="NCBI Taxonomy" id="1028688"/>
    <lineage>
        <taxon>Eukaryota</taxon>
        <taxon>Metazoa</taxon>
        <taxon>Spiralia</taxon>
        <taxon>Lophotrochozoa</taxon>
        <taxon>Mollusca</taxon>
        <taxon>Gastropoda</taxon>
        <taxon>Heterobranchia</taxon>
        <taxon>Euthyneura</taxon>
        <taxon>Panpulmonata</taxon>
        <taxon>Eupulmonata</taxon>
        <taxon>Stylommatophora</taxon>
        <taxon>Helicina</taxon>
        <taxon>Arionoidea</taxon>
        <taxon>Arionidae</taxon>
        <taxon>Arion</taxon>
    </lineage>
</organism>
<feature type="non-terminal residue" evidence="1">
    <location>
        <position position="1"/>
    </location>
</feature>
<reference evidence="1" key="1">
    <citation type="submission" date="2014-12" db="EMBL/GenBank/DDBJ databases">
        <title>Insight into the proteome of Arion vulgaris.</title>
        <authorList>
            <person name="Aradska J."/>
            <person name="Bulat T."/>
            <person name="Smidak R."/>
            <person name="Sarate P."/>
            <person name="Gangsoo J."/>
            <person name="Sialana F."/>
            <person name="Bilban M."/>
            <person name="Lubec G."/>
        </authorList>
    </citation>
    <scope>NUCLEOTIDE SEQUENCE</scope>
    <source>
        <tissue evidence="1">Skin</tissue>
    </source>
</reference>
<protein>
    <submittedName>
        <fullName evidence="1">Uncharacterized protein</fullName>
    </submittedName>
</protein>